<feature type="domain" description="Surface lipoprotein assembly modifier C-terminal" evidence="10">
    <location>
        <begin position="210"/>
        <end position="497"/>
    </location>
</feature>
<dbReference type="SUPFAM" id="SSF56935">
    <property type="entry name" value="Porins"/>
    <property type="match status" value="1"/>
</dbReference>
<dbReference type="GeneID" id="300134014"/>
<dbReference type="Gene3D" id="1.25.40.10">
    <property type="entry name" value="Tetratricopeptide repeat domain"/>
    <property type="match status" value="1"/>
</dbReference>
<evidence type="ECO:0000256" key="7">
    <source>
        <dbReference type="ARBA" id="ARBA00023609"/>
    </source>
</evidence>
<comment type="similarity">
    <text evidence="7">Belongs to the Slam family.</text>
</comment>
<feature type="compositionally biased region" description="Polar residues" evidence="8">
    <location>
        <begin position="57"/>
        <end position="73"/>
    </location>
</feature>
<dbReference type="InterPro" id="IPR011990">
    <property type="entry name" value="TPR-like_helical_dom_sf"/>
</dbReference>
<evidence type="ECO:0000256" key="5">
    <source>
        <dbReference type="ARBA" id="ARBA00023136"/>
    </source>
</evidence>
<evidence type="ECO:0000256" key="4">
    <source>
        <dbReference type="ARBA" id="ARBA00022729"/>
    </source>
</evidence>
<feature type="region of interest" description="Disordered" evidence="8">
    <location>
        <begin position="55"/>
        <end position="83"/>
    </location>
</feature>
<evidence type="ECO:0000256" key="6">
    <source>
        <dbReference type="ARBA" id="ARBA00023237"/>
    </source>
</evidence>
<sequence>MPNLFKISMGFSLSPLYLGLFPLFVAHNVLADNATMPATAIEVKTEPKEYINVAQPDLNSAPRTQMQNTTAGEDNSREISDEELQQQPALARKLLNYVIETHRWDLLPDLLAIYKKTQDPDLILIDYAQATLYRVQGNLTGAIDLYRHIIAENPSFSPVRFALAQTLFEDYQTEAAEDQFNKLRASPDLPPEIMAISDQYLMAIKRQSSWSFSASLSYLQDNNVNNAAKDEVVYIGNVPFQKSKDSLPKSAHGLQYGVNISKKFNLFGRHSLYLENNLYGKSYWDNHDYDDIINRTTVGYQYQDINNRFAILPFYTYRWFGGEKYSRNYGTRFEYERWLSPKWQSSSAIELSKTKYKSNDDADSRNQLYSTTLLHLFNAKTYFYGGLDYQREKAQNRIFSSDRLGFRLGWGQEWKWGISTRIQLGMDKRNFKEKNVFFNTIRKDKEYSALITLWKREWHLWGITPKLNFSWTKVDSNIPALYSYHKNRVFLNFEKTF</sequence>
<protein>
    <submittedName>
        <fullName evidence="12">TPR repeat-containing protein NMB0313</fullName>
    </submittedName>
</protein>
<keyword evidence="5" id="KW-0472">Membrane</keyword>
<feature type="signal peptide" evidence="9">
    <location>
        <begin position="1"/>
        <end position="31"/>
    </location>
</feature>
<dbReference type="AlphaFoldDB" id="A0A379AUH0"/>
<dbReference type="EMBL" id="UGSP01000001">
    <property type="protein sequence ID" value="SUB24773.1"/>
    <property type="molecule type" value="Genomic_DNA"/>
</dbReference>
<dbReference type="InterPro" id="IPR007655">
    <property type="entry name" value="Slam_C"/>
</dbReference>
<keyword evidence="3" id="KW-0812">Transmembrane</keyword>
<reference evidence="12 13" key="1">
    <citation type="submission" date="2018-06" db="EMBL/GenBank/DDBJ databases">
        <authorList>
            <consortium name="Pathogen Informatics"/>
            <person name="Doyle S."/>
        </authorList>
    </citation>
    <scope>NUCLEOTIDE SEQUENCE [LARGE SCALE GENOMIC DNA]</scope>
    <source>
        <strain evidence="13">NCTC 11297</strain>
    </source>
</reference>
<evidence type="ECO:0000256" key="9">
    <source>
        <dbReference type="SAM" id="SignalP"/>
    </source>
</evidence>
<dbReference type="InterPro" id="IPR057556">
    <property type="entry name" value="TPR_Slam"/>
</dbReference>
<gene>
    <name evidence="12" type="ORF">NCTC11297_01828</name>
</gene>
<proteinExistence type="inferred from homology"/>
<evidence type="ECO:0000313" key="12">
    <source>
        <dbReference type="EMBL" id="SUB24773.1"/>
    </source>
</evidence>
<evidence type="ECO:0000259" key="10">
    <source>
        <dbReference type="Pfam" id="PF04575"/>
    </source>
</evidence>
<evidence type="ECO:0000259" key="11">
    <source>
        <dbReference type="Pfam" id="PF24575"/>
    </source>
</evidence>
<keyword evidence="2" id="KW-1134">Transmembrane beta strand</keyword>
<name>A0A379AUH0_AVIAV</name>
<evidence type="ECO:0000256" key="2">
    <source>
        <dbReference type="ARBA" id="ARBA00022452"/>
    </source>
</evidence>
<evidence type="ECO:0000256" key="8">
    <source>
        <dbReference type="SAM" id="MobiDB-lite"/>
    </source>
</evidence>
<dbReference type="Pfam" id="PF04575">
    <property type="entry name" value="SlipAM"/>
    <property type="match status" value="1"/>
</dbReference>
<dbReference type="Pfam" id="PF24575">
    <property type="entry name" value="TPR_Slam"/>
    <property type="match status" value="1"/>
</dbReference>
<comment type="subcellular location">
    <subcellularLocation>
        <location evidence="1">Cell outer membrane</location>
        <topology evidence="1">Multi-pass membrane protein</topology>
    </subcellularLocation>
</comment>
<organism evidence="12 13">
    <name type="scientific">Avibacterium avium</name>
    <name type="common">Pasteurella avium</name>
    <dbReference type="NCBI Taxonomy" id="751"/>
    <lineage>
        <taxon>Bacteria</taxon>
        <taxon>Pseudomonadati</taxon>
        <taxon>Pseudomonadota</taxon>
        <taxon>Gammaproteobacteria</taxon>
        <taxon>Pasteurellales</taxon>
        <taxon>Pasteurellaceae</taxon>
        <taxon>Avibacterium</taxon>
    </lineage>
</organism>
<evidence type="ECO:0000313" key="13">
    <source>
        <dbReference type="Proteomes" id="UP000255098"/>
    </source>
</evidence>
<dbReference type="GO" id="GO:0009279">
    <property type="term" value="C:cell outer membrane"/>
    <property type="evidence" value="ECO:0007669"/>
    <property type="project" value="UniProtKB-SubCell"/>
</dbReference>
<dbReference type="RefSeq" id="WP_115249910.1">
    <property type="nucleotide sequence ID" value="NZ_UGSP01000001.1"/>
</dbReference>
<evidence type="ECO:0000256" key="3">
    <source>
        <dbReference type="ARBA" id="ARBA00022692"/>
    </source>
</evidence>
<feature type="domain" description="Surface lipoprotein assembly modifier N-terminal TPR repeats region" evidence="11">
    <location>
        <begin position="78"/>
        <end position="180"/>
    </location>
</feature>
<keyword evidence="6" id="KW-0998">Cell outer membrane</keyword>
<evidence type="ECO:0000256" key="1">
    <source>
        <dbReference type="ARBA" id="ARBA00004571"/>
    </source>
</evidence>
<feature type="chain" id="PRO_5016780997" evidence="9">
    <location>
        <begin position="32"/>
        <end position="497"/>
    </location>
</feature>
<accession>A0A379AUH0</accession>
<dbReference type="SUPFAM" id="SSF48452">
    <property type="entry name" value="TPR-like"/>
    <property type="match status" value="1"/>
</dbReference>
<keyword evidence="4 9" id="KW-0732">Signal</keyword>
<dbReference type="Proteomes" id="UP000255098">
    <property type="component" value="Unassembled WGS sequence"/>
</dbReference>
<keyword evidence="13" id="KW-1185">Reference proteome</keyword>